<accession>A0ABQ6Q195</accession>
<proteinExistence type="predicted"/>
<name>A0ABQ6Q195_9BACT</name>
<reference evidence="1 2" key="1">
    <citation type="submission" date="2023-08" db="EMBL/GenBank/DDBJ databases">
        <title>Draft genome sequence of Algoriphagus taiwanensis.</title>
        <authorList>
            <person name="Takatani N."/>
            <person name="Hosokawa M."/>
            <person name="Sawabe T."/>
        </authorList>
    </citation>
    <scope>NUCLEOTIDE SEQUENCE [LARGE SCALE GENOMIC DNA]</scope>
    <source>
        <strain evidence="1 2">JCM 19755</strain>
    </source>
</reference>
<dbReference type="RefSeq" id="WP_338228005.1">
    <property type="nucleotide sequence ID" value="NZ_BTPE01000004.1"/>
</dbReference>
<comment type="caution">
    <text evidence="1">The sequence shown here is derived from an EMBL/GenBank/DDBJ whole genome shotgun (WGS) entry which is preliminary data.</text>
</comment>
<evidence type="ECO:0000313" key="2">
    <source>
        <dbReference type="Proteomes" id="UP001307705"/>
    </source>
</evidence>
<evidence type="ECO:0000313" key="1">
    <source>
        <dbReference type="EMBL" id="GMQ33233.1"/>
    </source>
</evidence>
<dbReference type="EMBL" id="BTPE01000004">
    <property type="protein sequence ID" value="GMQ33233.1"/>
    <property type="molecule type" value="Genomic_DNA"/>
</dbReference>
<protein>
    <submittedName>
        <fullName evidence="1">Uncharacterized protein</fullName>
    </submittedName>
</protein>
<organism evidence="1 2">
    <name type="scientific">Algoriphagus taiwanensis</name>
    <dbReference type="NCBI Taxonomy" id="1445656"/>
    <lineage>
        <taxon>Bacteria</taxon>
        <taxon>Pseudomonadati</taxon>
        <taxon>Bacteroidota</taxon>
        <taxon>Cytophagia</taxon>
        <taxon>Cytophagales</taxon>
        <taxon>Cyclobacteriaceae</taxon>
        <taxon>Algoriphagus</taxon>
    </lineage>
</organism>
<gene>
    <name evidence="1" type="ORF">Ataiwa_15050</name>
</gene>
<keyword evidence="2" id="KW-1185">Reference proteome</keyword>
<dbReference type="Proteomes" id="UP001307705">
    <property type="component" value="Unassembled WGS sequence"/>
</dbReference>
<sequence>MKNNKWIFYVLSALVCFLLYQITSESLSQPGLSAFEGKYEELAFYRNENNTGPVIRVYAIRALDEDRSWMKDFADAQPHTKYGKTLVFFFTQELNQKIDLSPTEPYFPEEFKSLLLAQYEKTPMGESRFLPSMP</sequence>